<reference evidence="3 4" key="1">
    <citation type="submission" date="2024-11" db="EMBL/GenBank/DDBJ databases">
        <title>Chromosome-level genome assembly of the freshwater bivalve Anodonta woodiana.</title>
        <authorList>
            <person name="Chen X."/>
        </authorList>
    </citation>
    <scope>NUCLEOTIDE SEQUENCE [LARGE SCALE GENOMIC DNA]</scope>
    <source>
        <strain evidence="3">MN2024</strain>
        <tissue evidence="3">Gills</tissue>
    </source>
</reference>
<evidence type="ECO:0000313" key="3">
    <source>
        <dbReference type="EMBL" id="KAL3854037.1"/>
    </source>
</evidence>
<feature type="chain" id="PRO_5044740979" evidence="2">
    <location>
        <begin position="29"/>
        <end position="666"/>
    </location>
</feature>
<dbReference type="Proteomes" id="UP001634394">
    <property type="component" value="Unassembled WGS sequence"/>
</dbReference>
<gene>
    <name evidence="3" type="ORF">ACJMK2_013319</name>
</gene>
<feature type="region of interest" description="Disordered" evidence="1">
    <location>
        <begin position="368"/>
        <end position="403"/>
    </location>
</feature>
<feature type="compositionally biased region" description="Low complexity" evidence="1">
    <location>
        <begin position="212"/>
        <end position="225"/>
    </location>
</feature>
<evidence type="ECO:0000256" key="1">
    <source>
        <dbReference type="SAM" id="MobiDB-lite"/>
    </source>
</evidence>
<evidence type="ECO:0000313" key="4">
    <source>
        <dbReference type="Proteomes" id="UP001634394"/>
    </source>
</evidence>
<keyword evidence="2" id="KW-0732">Signal</keyword>
<keyword evidence="4" id="KW-1185">Reference proteome</keyword>
<dbReference type="EMBL" id="JBJQND010000014">
    <property type="protein sequence ID" value="KAL3854037.1"/>
    <property type="molecule type" value="Genomic_DNA"/>
</dbReference>
<sequence>MNQTHRRFLRSEMFWISLIFLLAPLSRHQRMQASAKAVNIRQVLPTASTGHSPTGIQSGSTNNMFGTGAGSFGNLGGGGTSGTDPNAFMQYLNNMNQQLANLMTNPGSMGMGMNTGTGNNFQVNSGSGTFGTAGFGSGGTSGSSTGSTSMMGGSGVNGFDPNAFGSMMGGSGSNVGSAAFGSSGGGGDLSSAFGSSSGSSSNNWNGYYKDNSNSSTSETGSSTSGGLSGAVNSLTGGSSVQANVLGASNGGRPSSSATSNGAGFGGSSTATGSATDAFGGSFGSSMMSSSGGSSAQGSNSFSMGGSGNAGTFYGSSGNSSGSGLSGLGSALQGATSGLSAGSVLSSITGGGGSGTGLANIDPMKSGVFNQGGGDMVNNQGSFDKDTGSFHPADGSQATSGKYNYAGFTPDQVKSWPGKDNNMNNGDGGCCDPNVGSNAGTNMGWPAAGAGNGGNIVGWAGSNGTTSGNSHGWIDEHAGSGGSNGGIGGTVTGLASTVVNTVAEAAKAEAKAVANCLNPLAMAMAAKMLVDPRITLATVHADNYTDEATAYKSFLDWTLMLITHKSPQRSSYACPKKCPIPAPGLYGCPSLTVLQYVNKLAQNGHITVNDFAGGCHDCNSPHYAGDAVDLKKDMIRTSEFWVECQKMGGWFFDEGESLHCDFRAKSS</sequence>
<feature type="compositionally biased region" description="Low complexity" evidence="1">
    <location>
        <begin position="254"/>
        <end position="268"/>
    </location>
</feature>
<evidence type="ECO:0000256" key="2">
    <source>
        <dbReference type="SAM" id="SignalP"/>
    </source>
</evidence>
<feature type="compositionally biased region" description="Polar residues" evidence="1">
    <location>
        <begin position="230"/>
        <end position="242"/>
    </location>
</feature>
<comment type="caution">
    <text evidence="3">The sequence shown here is derived from an EMBL/GenBank/DDBJ whole genome shotgun (WGS) entry which is preliminary data.</text>
</comment>
<protein>
    <submittedName>
        <fullName evidence="3">Uncharacterized protein</fullName>
    </submittedName>
</protein>
<feature type="signal peptide" evidence="2">
    <location>
        <begin position="1"/>
        <end position="28"/>
    </location>
</feature>
<dbReference type="AlphaFoldDB" id="A0ABD3UXU7"/>
<proteinExistence type="predicted"/>
<organism evidence="3 4">
    <name type="scientific">Sinanodonta woodiana</name>
    <name type="common">Chinese pond mussel</name>
    <name type="synonym">Anodonta woodiana</name>
    <dbReference type="NCBI Taxonomy" id="1069815"/>
    <lineage>
        <taxon>Eukaryota</taxon>
        <taxon>Metazoa</taxon>
        <taxon>Spiralia</taxon>
        <taxon>Lophotrochozoa</taxon>
        <taxon>Mollusca</taxon>
        <taxon>Bivalvia</taxon>
        <taxon>Autobranchia</taxon>
        <taxon>Heteroconchia</taxon>
        <taxon>Palaeoheterodonta</taxon>
        <taxon>Unionida</taxon>
        <taxon>Unionoidea</taxon>
        <taxon>Unionidae</taxon>
        <taxon>Unioninae</taxon>
        <taxon>Sinanodonta</taxon>
    </lineage>
</organism>
<accession>A0ABD3UXU7</accession>
<name>A0ABD3UXU7_SINWO</name>
<feature type="region of interest" description="Disordered" evidence="1">
    <location>
        <begin position="212"/>
        <end position="268"/>
    </location>
</feature>